<keyword evidence="15" id="KW-1185">Reference proteome</keyword>
<dbReference type="OrthoDB" id="551896at2759"/>
<evidence type="ECO:0000256" key="4">
    <source>
        <dbReference type="ARBA" id="ARBA00022692"/>
    </source>
</evidence>
<keyword evidence="5 12" id="KW-1133">Transmembrane helix</keyword>
<dbReference type="GO" id="GO:0003677">
    <property type="term" value="F:DNA binding"/>
    <property type="evidence" value="ECO:0007669"/>
    <property type="project" value="UniProtKB-KW"/>
</dbReference>
<dbReference type="Pfam" id="PF02362">
    <property type="entry name" value="B3"/>
    <property type="match status" value="2"/>
</dbReference>
<evidence type="ECO:0000256" key="8">
    <source>
        <dbReference type="ARBA" id="ARBA00023136"/>
    </source>
</evidence>
<feature type="compositionally biased region" description="Basic and acidic residues" evidence="11">
    <location>
        <begin position="539"/>
        <end position="557"/>
    </location>
</feature>
<dbReference type="EMBL" id="JAAIUW010000010">
    <property type="protein sequence ID" value="KAF7810930.1"/>
    <property type="molecule type" value="Genomic_DNA"/>
</dbReference>
<keyword evidence="6" id="KW-0805">Transcription regulation</keyword>
<keyword evidence="8 12" id="KW-0472">Membrane</keyword>
<evidence type="ECO:0000256" key="5">
    <source>
        <dbReference type="ARBA" id="ARBA00022989"/>
    </source>
</evidence>
<gene>
    <name evidence="14" type="ORF">G2W53_031906</name>
</gene>
<feature type="transmembrane region" description="Helical" evidence="12">
    <location>
        <begin position="180"/>
        <end position="203"/>
    </location>
</feature>
<evidence type="ECO:0000256" key="11">
    <source>
        <dbReference type="SAM" id="MobiDB-lite"/>
    </source>
</evidence>
<dbReference type="PANTHER" id="PTHR46285:SF13">
    <property type="entry name" value="OS02G0167775 PROTEIN"/>
    <property type="match status" value="1"/>
</dbReference>
<dbReference type="InterPro" id="IPR006904">
    <property type="entry name" value="DUF716"/>
</dbReference>
<evidence type="ECO:0000256" key="1">
    <source>
        <dbReference type="ARBA" id="ARBA00004123"/>
    </source>
</evidence>
<feature type="domain" description="TF-B3" evidence="13">
    <location>
        <begin position="660"/>
        <end position="758"/>
    </location>
</feature>
<feature type="region of interest" description="Disordered" evidence="11">
    <location>
        <begin position="504"/>
        <end position="588"/>
    </location>
</feature>
<protein>
    <submittedName>
        <fullName evidence="14">Transmembrane protein 45B</fullName>
    </submittedName>
</protein>
<sequence>MGTFVGHIVPGLALTLLGLWHTINTIKAYFLKGPSNFTVRFWYQFTTLHSKLKHLELISILSFSILAIFIQILDFPFFRFAFKLDNFEHASMFMHLAVFASFTLCAEFFTDSSSEKNLLSGFIGILASSVFGQELFLLHFHSTDHVGLEGHYHWLLQLIVLISLLASIAATSFPTSFPAALVLSISVMLQGCWFLNMGFMLWVPAFVPQGCTMNDLTKAISGYGHGHGHGMVGAITCASDEADFRARALANLQFSWTISAILILSGLVCLKSARKPTNSERLTEYQRLHSRVADSIIISTEVLKKNKNMKREERFKRMEDTGGIHRRRTTLPEIPPAHFFKIILPTTILDKKLRIPMTFIKDQGDGFSSSSIVTLSDPNLREWKIGLEKSEEEEDVWLSEGWEKFMEYYSITKQNILVFRYEGGSKFHVLIFDMSGSEIQYPHHHHHLHRHPKPNIKLEREEVISLDSTKDNDHDHHQWNKNNNNNDDDYDDHDYEYVEEEHINDDDDDDAYYIPSPSKSPSPVFTPRRRGFTKFMDQGPRRERERESGRGRGREKQYAPSSSNFGFRRKRKRHNIVSESEYSESDEEVYNNHHHHHYHGRRGGRSNGGRSGIRVKKEENVEWVGRETCKSKSYRKRKITARESERVMQAAREYISEFPSFMAVLRPHNLYNSFVYVPATFATKYLDGRSELVTLETWEGKQWCARCIYRRGSGCGRSIGRGWAKFAMDNAIQEGDVCVFELVSRIDIILRVGIFRLSNFVDR</sequence>
<keyword evidence="4 12" id="KW-0812">Transmembrane</keyword>
<comment type="subcellular location">
    <subcellularLocation>
        <location evidence="2">Membrane</location>
        <topology evidence="2">Multi-pass membrane protein</topology>
    </subcellularLocation>
    <subcellularLocation>
        <location evidence="1">Nucleus</location>
    </subcellularLocation>
</comment>
<dbReference type="InterPro" id="IPR015300">
    <property type="entry name" value="DNA-bd_pseudobarrel_sf"/>
</dbReference>
<dbReference type="GO" id="GO:0005634">
    <property type="term" value="C:nucleus"/>
    <property type="evidence" value="ECO:0007669"/>
    <property type="project" value="UniProtKB-SubCell"/>
</dbReference>
<evidence type="ECO:0000313" key="15">
    <source>
        <dbReference type="Proteomes" id="UP000634136"/>
    </source>
</evidence>
<feature type="compositionally biased region" description="Basic and acidic residues" evidence="11">
    <location>
        <begin position="468"/>
        <end position="478"/>
    </location>
</feature>
<accession>A0A834SXV1</accession>
<feature type="transmembrane region" description="Helical" evidence="12">
    <location>
        <begin position="52"/>
        <end position="72"/>
    </location>
</feature>
<dbReference type="CDD" id="cd10017">
    <property type="entry name" value="B3_DNA"/>
    <property type="match status" value="2"/>
</dbReference>
<dbReference type="AlphaFoldDB" id="A0A834SXV1"/>
<feature type="transmembrane region" description="Helical" evidence="12">
    <location>
        <begin position="152"/>
        <end position="173"/>
    </location>
</feature>
<evidence type="ECO:0000256" key="10">
    <source>
        <dbReference type="ARBA" id="ARBA00023242"/>
    </source>
</evidence>
<evidence type="ECO:0000256" key="7">
    <source>
        <dbReference type="ARBA" id="ARBA00023125"/>
    </source>
</evidence>
<feature type="compositionally biased region" description="Basic residues" evidence="11">
    <location>
        <begin position="593"/>
        <end position="604"/>
    </location>
</feature>
<feature type="region of interest" description="Disordered" evidence="11">
    <location>
        <begin position="593"/>
        <end position="612"/>
    </location>
</feature>
<dbReference type="GO" id="GO:0016020">
    <property type="term" value="C:membrane"/>
    <property type="evidence" value="ECO:0007669"/>
    <property type="project" value="UniProtKB-SubCell"/>
</dbReference>
<feature type="transmembrane region" description="Helical" evidence="12">
    <location>
        <begin position="117"/>
        <end position="140"/>
    </location>
</feature>
<evidence type="ECO:0000256" key="2">
    <source>
        <dbReference type="ARBA" id="ARBA00004141"/>
    </source>
</evidence>
<organism evidence="14 15">
    <name type="scientific">Senna tora</name>
    <dbReference type="NCBI Taxonomy" id="362788"/>
    <lineage>
        <taxon>Eukaryota</taxon>
        <taxon>Viridiplantae</taxon>
        <taxon>Streptophyta</taxon>
        <taxon>Embryophyta</taxon>
        <taxon>Tracheophyta</taxon>
        <taxon>Spermatophyta</taxon>
        <taxon>Magnoliopsida</taxon>
        <taxon>eudicotyledons</taxon>
        <taxon>Gunneridae</taxon>
        <taxon>Pentapetalae</taxon>
        <taxon>rosids</taxon>
        <taxon>fabids</taxon>
        <taxon>Fabales</taxon>
        <taxon>Fabaceae</taxon>
        <taxon>Caesalpinioideae</taxon>
        <taxon>Cassia clade</taxon>
        <taxon>Senna</taxon>
    </lineage>
</organism>
<reference evidence="14" key="1">
    <citation type="submission" date="2020-09" db="EMBL/GenBank/DDBJ databases">
        <title>Genome-Enabled Discovery of Anthraquinone Biosynthesis in Senna tora.</title>
        <authorList>
            <person name="Kang S.-H."/>
            <person name="Pandey R.P."/>
            <person name="Lee C.-M."/>
            <person name="Sim J.-S."/>
            <person name="Jeong J.-T."/>
            <person name="Choi B.-S."/>
            <person name="Jung M."/>
            <person name="Ginzburg D."/>
            <person name="Zhao K."/>
            <person name="Won S.Y."/>
            <person name="Oh T.-J."/>
            <person name="Yu Y."/>
            <person name="Kim N.-H."/>
            <person name="Lee O.R."/>
            <person name="Lee T.-H."/>
            <person name="Bashyal P."/>
            <person name="Kim T.-S."/>
            <person name="Lee W.-H."/>
            <person name="Kawkins C."/>
            <person name="Kim C.-K."/>
            <person name="Kim J.S."/>
            <person name="Ahn B.O."/>
            <person name="Rhee S.Y."/>
            <person name="Sohng J.K."/>
        </authorList>
    </citation>
    <scope>NUCLEOTIDE SEQUENCE</scope>
    <source>
        <tissue evidence="14">Leaf</tissue>
    </source>
</reference>
<dbReference type="PROSITE" id="PS50863">
    <property type="entry name" value="B3"/>
    <property type="match status" value="2"/>
</dbReference>
<dbReference type="Proteomes" id="UP000634136">
    <property type="component" value="Unassembled WGS sequence"/>
</dbReference>
<name>A0A834SXV1_9FABA</name>
<dbReference type="SMART" id="SM01019">
    <property type="entry name" value="B3"/>
    <property type="match status" value="2"/>
</dbReference>
<evidence type="ECO:0000256" key="12">
    <source>
        <dbReference type="SAM" id="Phobius"/>
    </source>
</evidence>
<dbReference type="SUPFAM" id="SSF101936">
    <property type="entry name" value="DNA-binding pseudobarrel domain"/>
    <property type="match status" value="2"/>
</dbReference>
<comment type="similarity">
    <text evidence="3">Belongs to the TMEM45 family.</text>
</comment>
<keyword evidence="7" id="KW-0238">DNA-binding</keyword>
<feature type="transmembrane region" description="Helical" evidence="12">
    <location>
        <begin position="92"/>
        <end position="110"/>
    </location>
</feature>
<dbReference type="InterPro" id="IPR003340">
    <property type="entry name" value="B3_DNA-bd"/>
</dbReference>
<feature type="domain" description="TF-B3" evidence="13">
    <location>
        <begin position="338"/>
        <end position="435"/>
    </location>
</feature>
<evidence type="ECO:0000313" key="14">
    <source>
        <dbReference type="EMBL" id="KAF7810930.1"/>
    </source>
</evidence>
<feature type="region of interest" description="Disordered" evidence="11">
    <location>
        <begin position="468"/>
        <end position="492"/>
    </location>
</feature>
<proteinExistence type="inferred from homology"/>
<evidence type="ECO:0000259" key="13">
    <source>
        <dbReference type="PROSITE" id="PS50863"/>
    </source>
</evidence>
<comment type="caution">
    <text evidence="14">The sequence shown here is derived from an EMBL/GenBank/DDBJ whole genome shotgun (WGS) entry which is preliminary data.</text>
</comment>
<dbReference type="Pfam" id="PF04819">
    <property type="entry name" value="DUF716"/>
    <property type="match status" value="1"/>
</dbReference>
<evidence type="ECO:0000256" key="3">
    <source>
        <dbReference type="ARBA" id="ARBA00006948"/>
    </source>
</evidence>
<dbReference type="PANTHER" id="PTHR46285">
    <property type="entry name" value="PROTEINASE INHIBITOR I4, SERPIN (DUF716)-RELATED"/>
    <property type="match status" value="1"/>
</dbReference>
<keyword evidence="9" id="KW-0804">Transcription</keyword>
<evidence type="ECO:0000256" key="6">
    <source>
        <dbReference type="ARBA" id="ARBA00023015"/>
    </source>
</evidence>
<keyword evidence="10" id="KW-0539">Nucleus</keyword>
<feature type="transmembrane region" description="Helical" evidence="12">
    <location>
        <begin position="12"/>
        <end position="31"/>
    </location>
</feature>
<dbReference type="Gene3D" id="2.40.330.10">
    <property type="entry name" value="DNA-binding pseudobarrel domain"/>
    <property type="match status" value="2"/>
</dbReference>
<evidence type="ECO:0000256" key="9">
    <source>
        <dbReference type="ARBA" id="ARBA00023163"/>
    </source>
</evidence>